<accession>A0ABT3NRQ7</accession>
<dbReference type="Proteomes" id="UP001526430">
    <property type="component" value="Unassembled WGS sequence"/>
</dbReference>
<dbReference type="InterPro" id="IPR004143">
    <property type="entry name" value="BPL_LPL_catalytic"/>
</dbReference>
<organism evidence="3 4">
    <name type="scientific">Sabulicella glaciei</name>
    <dbReference type="NCBI Taxonomy" id="2984948"/>
    <lineage>
        <taxon>Bacteria</taxon>
        <taxon>Pseudomonadati</taxon>
        <taxon>Pseudomonadota</taxon>
        <taxon>Alphaproteobacteria</taxon>
        <taxon>Acetobacterales</taxon>
        <taxon>Acetobacteraceae</taxon>
        <taxon>Sabulicella</taxon>
    </lineage>
</organism>
<dbReference type="PANTHER" id="PTHR12835:SF5">
    <property type="entry name" value="BIOTIN--PROTEIN LIGASE"/>
    <property type="match status" value="1"/>
</dbReference>
<dbReference type="Pfam" id="PF03099">
    <property type="entry name" value="BPL_LplA_LipB"/>
    <property type="match status" value="1"/>
</dbReference>
<evidence type="ECO:0000256" key="1">
    <source>
        <dbReference type="ARBA" id="ARBA00022598"/>
    </source>
</evidence>
<dbReference type="PROSITE" id="PS51733">
    <property type="entry name" value="BPL_LPL_CATALYTIC"/>
    <property type="match status" value="1"/>
</dbReference>
<keyword evidence="1 3" id="KW-0436">Ligase</keyword>
<protein>
    <submittedName>
        <fullName evidence="3">Biotin--[acetyl-CoA-carboxylase] ligase</fullName>
        <ecNumber evidence="3">6.3.4.15</ecNumber>
    </submittedName>
</protein>
<dbReference type="InterPro" id="IPR045864">
    <property type="entry name" value="aa-tRNA-synth_II/BPL/LPL"/>
</dbReference>
<sequence length="238" mass="24775">MSGATSRWRLRIFEALDSTQSLVSGLAEAGEPEGLAVMARRQTAGRGREGRSWEGPSGNLALSVLLRPGGPARDLPQYGLLAAVALHEAASHHAPGLSLKWPNDLLRDGAKCAGILAEGAVDGQGGIAHLVLGLGVNLAHAPEVPGRSTAALGPTPPEEFARTLLAALEAWMFRRRLEGFAPVRAAWEAAGPVRGEMLTLRQGSGTVSGRYEGLAEDGGLMLATGGRVHRFLAGEVGD</sequence>
<reference evidence="3 4" key="1">
    <citation type="submission" date="2022-10" db="EMBL/GenBank/DDBJ databases">
        <title>Roseococcus glaciei nov., sp. nov., isolated from glacier.</title>
        <authorList>
            <person name="Liu Q."/>
            <person name="Xin Y.-H."/>
        </authorList>
    </citation>
    <scope>NUCLEOTIDE SEQUENCE [LARGE SCALE GENOMIC DNA]</scope>
    <source>
        <strain evidence="3 4">MDT2-1-1</strain>
    </source>
</reference>
<gene>
    <name evidence="3" type="ORF">OF850_04340</name>
</gene>
<dbReference type="CDD" id="cd16442">
    <property type="entry name" value="BPL"/>
    <property type="match status" value="1"/>
</dbReference>
<dbReference type="RefSeq" id="WP_301588596.1">
    <property type="nucleotide sequence ID" value="NZ_JAPFQI010000001.1"/>
</dbReference>
<comment type="caution">
    <text evidence="3">The sequence shown here is derived from an EMBL/GenBank/DDBJ whole genome shotgun (WGS) entry which is preliminary data.</text>
</comment>
<keyword evidence="4" id="KW-1185">Reference proteome</keyword>
<dbReference type="PANTHER" id="PTHR12835">
    <property type="entry name" value="BIOTIN PROTEIN LIGASE"/>
    <property type="match status" value="1"/>
</dbReference>
<evidence type="ECO:0000259" key="2">
    <source>
        <dbReference type="PROSITE" id="PS51733"/>
    </source>
</evidence>
<evidence type="ECO:0000313" key="4">
    <source>
        <dbReference type="Proteomes" id="UP001526430"/>
    </source>
</evidence>
<dbReference type="GO" id="GO:0004077">
    <property type="term" value="F:biotin--[biotin carboxyl-carrier protein] ligase activity"/>
    <property type="evidence" value="ECO:0007669"/>
    <property type="project" value="UniProtKB-EC"/>
</dbReference>
<name>A0ABT3NRQ7_9PROT</name>
<dbReference type="Gene3D" id="2.30.30.100">
    <property type="match status" value="1"/>
</dbReference>
<proteinExistence type="predicted"/>
<dbReference type="SUPFAM" id="SSF55681">
    <property type="entry name" value="Class II aaRS and biotin synthetases"/>
    <property type="match status" value="1"/>
</dbReference>
<dbReference type="EC" id="6.3.4.15" evidence="3"/>
<dbReference type="InterPro" id="IPR004408">
    <property type="entry name" value="Biotin_CoA_COase_ligase"/>
</dbReference>
<dbReference type="NCBIfam" id="TIGR00121">
    <property type="entry name" value="birA_ligase"/>
    <property type="match status" value="1"/>
</dbReference>
<evidence type="ECO:0000313" key="3">
    <source>
        <dbReference type="EMBL" id="MCW8084847.1"/>
    </source>
</evidence>
<dbReference type="EMBL" id="JAPFQI010000001">
    <property type="protein sequence ID" value="MCW8084847.1"/>
    <property type="molecule type" value="Genomic_DNA"/>
</dbReference>
<dbReference type="Gene3D" id="3.30.930.10">
    <property type="entry name" value="Bira Bifunctional Protein, Domain 2"/>
    <property type="match status" value="1"/>
</dbReference>
<feature type="domain" description="BPL/LPL catalytic" evidence="2">
    <location>
        <begin position="4"/>
        <end position="176"/>
    </location>
</feature>